<evidence type="ECO:0000313" key="2">
    <source>
        <dbReference type="EMBL" id="PWN20958.1"/>
    </source>
</evidence>
<protein>
    <submittedName>
        <fullName evidence="2">Uncharacterized protein</fullName>
    </submittedName>
</protein>
<keyword evidence="3" id="KW-1185">Reference proteome</keyword>
<feature type="compositionally biased region" description="Polar residues" evidence="1">
    <location>
        <begin position="1"/>
        <end position="11"/>
    </location>
</feature>
<organism evidence="2 3">
    <name type="scientific">Pseudomicrostroma glucosiphilum</name>
    <dbReference type="NCBI Taxonomy" id="1684307"/>
    <lineage>
        <taxon>Eukaryota</taxon>
        <taxon>Fungi</taxon>
        <taxon>Dikarya</taxon>
        <taxon>Basidiomycota</taxon>
        <taxon>Ustilaginomycotina</taxon>
        <taxon>Exobasidiomycetes</taxon>
        <taxon>Microstromatales</taxon>
        <taxon>Microstromatales incertae sedis</taxon>
        <taxon>Pseudomicrostroma</taxon>
    </lineage>
</organism>
<accession>A0A316U7Z1</accession>
<dbReference type="EMBL" id="KZ819326">
    <property type="protein sequence ID" value="PWN20958.1"/>
    <property type="molecule type" value="Genomic_DNA"/>
</dbReference>
<reference evidence="2 3" key="1">
    <citation type="journal article" date="2018" name="Mol. Biol. Evol.">
        <title>Broad Genomic Sampling Reveals a Smut Pathogenic Ancestry of the Fungal Clade Ustilaginomycotina.</title>
        <authorList>
            <person name="Kijpornyongpan T."/>
            <person name="Mondo S.J."/>
            <person name="Barry K."/>
            <person name="Sandor L."/>
            <person name="Lee J."/>
            <person name="Lipzen A."/>
            <person name="Pangilinan J."/>
            <person name="LaButti K."/>
            <person name="Hainaut M."/>
            <person name="Henrissat B."/>
            <person name="Grigoriev I.V."/>
            <person name="Spatafora J.W."/>
            <person name="Aime M.C."/>
        </authorList>
    </citation>
    <scope>NUCLEOTIDE SEQUENCE [LARGE SCALE GENOMIC DNA]</scope>
    <source>
        <strain evidence="2 3">MCA 4718</strain>
    </source>
</reference>
<gene>
    <name evidence="2" type="ORF">BCV69DRAFT_298754</name>
</gene>
<sequence>MPTRSTTTASCVSLASTSPSPARSPSRRDRLLTESQETELLEPTQMVSQHTETVYVLPESFLHLYRKQQQDVDDLLQEYLQKAHDFGEVLLHPLKLLQGFRNGVVPLSDGTQVSLFETRPDVLREGMSMGKPSEAKRLLSLKDLGLFRGDPDSLESFLAQVRHCQEHWPNDDSRRKILRSLPLCMAGPAWPWYQRLSQSFKDENLKDLAGWEYELRREFSSDTPAEVGLSSAEEYK</sequence>
<evidence type="ECO:0000313" key="3">
    <source>
        <dbReference type="Proteomes" id="UP000245942"/>
    </source>
</evidence>
<proteinExistence type="predicted"/>
<feature type="region of interest" description="Disordered" evidence="1">
    <location>
        <begin position="1"/>
        <end position="29"/>
    </location>
</feature>
<dbReference type="GeneID" id="37015983"/>
<feature type="compositionally biased region" description="Low complexity" evidence="1">
    <location>
        <begin position="13"/>
        <end position="24"/>
    </location>
</feature>
<dbReference type="AlphaFoldDB" id="A0A316U7Z1"/>
<dbReference type="RefSeq" id="XP_025348118.1">
    <property type="nucleotide sequence ID" value="XM_025494249.1"/>
</dbReference>
<evidence type="ECO:0000256" key="1">
    <source>
        <dbReference type="SAM" id="MobiDB-lite"/>
    </source>
</evidence>
<name>A0A316U7Z1_9BASI</name>
<dbReference type="Proteomes" id="UP000245942">
    <property type="component" value="Unassembled WGS sequence"/>
</dbReference>